<comment type="caution">
    <text evidence="5">The sequence shown here is derived from an EMBL/GenBank/DDBJ whole genome shotgun (WGS) entry which is preliminary data.</text>
</comment>
<dbReference type="SUPFAM" id="SSF52540">
    <property type="entry name" value="P-loop containing nucleoside triphosphate hydrolases"/>
    <property type="match status" value="1"/>
</dbReference>
<evidence type="ECO:0000313" key="6">
    <source>
        <dbReference type="Proteomes" id="UP000186102"/>
    </source>
</evidence>
<evidence type="ECO:0000256" key="2">
    <source>
        <dbReference type="ARBA" id="ARBA00023004"/>
    </source>
</evidence>
<dbReference type="RefSeq" id="WP_075367391.1">
    <property type="nucleotide sequence ID" value="NZ_MLBF01000091.1"/>
</dbReference>
<evidence type="ECO:0000313" key="5">
    <source>
        <dbReference type="EMBL" id="OLN25992.1"/>
    </source>
</evidence>
<keyword evidence="1" id="KW-0479">Metal-binding</keyword>
<gene>
    <name evidence="5" type="ORF">DSOL_5160</name>
</gene>
<dbReference type="PROSITE" id="PS00198">
    <property type="entry name" value="4FE4S_FER_1"/>
    <property type="match status" value="1"/>
</dbReference>
<dbReference type="OrthoDB" id="9778602at2"/>
<evidence type="ECO:0000256" key="1">
    <source>
        <dbReference type="ARBA" id="ARBA00022723"/>
    </source>
</evidence>
<keyword evidence="2" id="KW-0408">Iron</keyword>
<dbReference type="EMBL" id="MLBF01000091">
    <property type="protein sequence ID" value="OLN25992.1"/>
    <property type="molecule type" value="Genomic_DNA"/>
</dbReference>
<dbReference type="Proteomes" id="UP000186102">
    <property type="component" value="Unassembled WGS sequence"/>
</dbReference>
<dbReference type="Gene3D" id="3.40.50.300">
    <property type="entry name" value="P-loop containing nucleotide triphosphate hydrolases"/>
    <property type="match status" value="2"/>
</dbReference>
<sequence>MRLAVLSGKGGTGKTTVAVNLALSLAPHRQTTYVDYDVEEPNGFIFLHPQIRTTSTVFLPYPKINGACTLCGKCSEACQYHALAVVGDQVLVFPELCHGCGTCGIVCPVGAVDEVKRPLGQIDEGERGGLQCLQGVLKEGESLSGPVIRELRHHEKGHTSQVEEVVVADCPPGSSCSVIHSAEGSDLALLVTEPTLFGLHDLKIAVRLMREMGLDFGIIINKDDGGPLIREYCTIEDITLLGSIPFDLEIAKIYSRGLNLMHEPKWDDLFKMLSERIVTEVNQRRAGGERA</sequence>
<dbReference type="Gene3D" id="3.30.70.20">
    <property type="match status" value="1"/>
</dbReference>
<dbReference type="Pfam" id="PF00037">
    <property type="entry name" value="Fer4"/>
    <property type="match status" value="1"/>
</dbReference>
<dbReference type="InterPro" id="IPR017900">
    <property type="entry name" value="4Fe4S_Fe_S_CS"/>
</dbReference>
<keyword evidence="6" id="KW-1185">Reference proteome</keyword>
<proteinExistence type="predicted"/>
<dbReference type="STRING" id="1888891.DSOL_5160"/>
<dbReference type="AlphaFoldDB" id="A0A1Q8QFD4"/>
<dbReference type="InterPro" id="IPR027417">
    <property type="entry name" value="P-loop_NTPase"/>
</dbReference>
<dbReference type="GO" id="GO:0051536">
    <property type="term" value="F:iron-sulfur cluster binding"/>
    <property type="evidence" value="ECO:0007669"/>
    <property type="project" value="UniProtKB-KW"/>
</dbReference>
<dbReference type="PANTHER" id="PTHR43063">
    <property type="entry name" value="4FE-4S CLUSTER CONTAINING PARA FAMILY ATPASE PROTEIN"/>
    <property type="match status" value="1"/>
</dbReference>
<organism evidence="5 6">
    <name type="scientific">Desulfosporosinus metallidurans</name>
    <dbReference type="NCBI Taxonomy" id="1888891"/>
    <lineage>
        <taxon>Bacteria</taxon>
        <taxon>Bacillati</taxon>
        <taxon>Bacillota</taxon>
        <taxon>Clostridia</taxon>
        <taxon>Eubacteriales</taxon>
        <taxon>Desulfitobacteriaceae</taxon>
        <taxon>Desulfosporosinus</taxon>
    </lineage>
</organism>
<dbReference type="GO" id="GO:0046872">
    <property type="term" value="F:metal ion binding"/>
    <property type="evidence" value="ECO:0007669"/>
    <property type="project" value="UniProtKB-KW"/>
</dbReference>
<dbReference type="PROSITE" id="PS51379">
    <property type="entry name" value="4FE4S_FER_2"/>
    <property type="match status" value="2"/>
</dbReference>
<accession>A0A1Q8QFD4</accession>
<dbReference type="InterPro" id="IPR002586">
    <property type="entry name" value="CobQ/CobB/MinD/ParA_Nub-bd_dom"/>
</dbReference>
<name>A0A1Q8QFD4_9FIRM</name>
<protein>
    <submittedName>
        <fullName evidence="5">MinD superfamily P-loop ATPase containing an inserted ferredoxin domain</fullName>
    </submittedName>
</protein>
<dbReference type="Pfam" id="PF01656">
    <property type="entry name" value="CbiA"/>
    <property type="match status" value="1"/>
</dbReference>
<evidence type="ECO:0000256" key="3">
    <source>
        <dbReference type="ARBA" id="ARBA00023014"/>
    </source>
</evidence>
<feature type="domain" description="4Fe-4S ferredoxin-type" evidence="4">
    <location>
        <begin position="88"/>
        <end position="117"/>
    </location>
</feature>
<feature type="domain" description="4Fe-4S ferredoxin-type" evidence="4">
    <location>
        <begin position="60"/>
        <end position="87"/>
    </location>
</feature>
<keyword evidence="3" id="KW-0411">Iron-sulfur</keyword>
<reference evidence="5 6" key="1">
    <citation type="submission" date="2016-09" db="EMBL/GenBank/DDBJ databases">
        <title>Complete genome of Desulfosporosinus sp. OL.</title>
        <authorList>
            <person name="Mardanov A."/>
            <person name="Beletsky A."/>
            <person name="Panova A."/>
            <person name="Karnachuk O."/>
            <person name="Ravin N."/>
        </authorList>
    </citation>
    <scope>NUCLEOTIDE SEQUENCE [LARGE SCALE GENOMIC DNA]</scope>
    <source>
        <strain evidence="5 6">OL</strain>
    </source>
</reference>
<evidence type="ECO:0000259" key="4">
    <source>
        <dbReference type="PROSITE" id="PS51379"/>
    </source>
</evidence>
<dbReference type="InterPro" id="IPR017896">
    <property type="entry name" value="4Fe4S_Fe-S-bd"/>
</dbReference>
<dbReference type="PANTHER" id="PTHR43063:SF1">
    <property type="entry name" value="4FE-4S CLUSTER CONTAINING PARA FAMILY ATPASE PROTEIN"/>
    <property type="match status" value="1"/>
</dbReference>